<dbReference type="EMBL" id="JBFAUJ010000029">
    <property type="protein sequence ID" value="MEV8464962.1"/>
    <property type="molecule type" value="Genomic_DNA"/>
</dbReference>
<organism evidence="2 3">
    <name type="scientific">Streptomyces griseosporeus</name>
    <dbReference type="NCBI Taxonomy" id="1910"/>
    <lineage>
        <taxon>Bacteria</taxon>
        <taxon>Bacillati</taxon>
        <taxon>Actinomycetota</taxon>
        <taxon>Actinomycetes</taxon>
        <taxon>Kitasatosporales</taxon>
        <taxon>Streptomycetaceae</taxon>
        <taxon>Streptomyces</taxon>
    </lineage>
</organism>
<comment type="caution">
    <text evidence="2">The sequence shown here is derived from an EMBL/GenBank/DDBJ whole genome shotgun (WGS) entry which is preliminary data.</text>
</comment>
<evidence type="ECO:0000256" key="1">
    <source>
        <dbReference type="SAM" id="Phobius"/>
    </source>
</evidence>
<keyword evidence="3" id="KW-1185">Reference proteome</keyword>
<gene>
    <name evidence="2" type="ORF">AB0470_36095</name>
</gene>
<keyword evidence="1" id="KW-0472">Membrane</keyword>
<proteinExistence type="predicted"/>
<reference evidence="2 3" key="1">
    <citation type="submission" date="2024-06" db="EMBL/GenBank/DDBJ databases">
        <title>The Natural Products Discovery Center: Release of the First 8490 Sequenced Strains for Exploring Actinobacteria Biosynthetic Diversity.</title>
        <authorList>
            <person name="Kalkreuter E."/>
            <person name="Kautsar S.A."/>
            <person name="Yang D."/>
            <person name="Bader C.D."/>
            <person name="Teijaro C.N."/>
            <person name="Fluegel L."/>
            <person name="Davis C.M."/>
            <person name="Simpson J.R."/>
            <person name="Lauterbach L."/>
            <person name="Steele A.D."/>
            <person name="Gui C."/>
            <person name="Meng S."/>
            <person name="Li G."/>
            <person name="Viehrig K."/>
            <person name="Ye F."/>
            <person name="Su P."/>
            <person name="Kiefer A.F."/>
            <person name="Nichols A."/>
            <person name="Cepeda A.J."/>
            <person name="Yan W."/>
            <person name="Fan B."/>
            <person name="Jiang Y."/>
            <person name="Adhikari A."/>
            <person name="Zheng C.-J."/>
            <person name="Schuster L."/>
            <person name="Cowan T.M."/>
            <person name="Smanski M.J."/>
            <person name="Chevrette M.G."/>
            <person name="De Carvalho L.P.S."/>
            <person name="Shen B."/>
        </authorList>
    </citation>
    <scope>NUCLEOTIDE SEQUENCE [LARGE SCALE GENOMIC DNA]</scope>
    <source>
        <strain evidence="2 3">NPDC052360</strain>
    </source>
</reference>
<feature type="transmembrane region" description="Helical" evidence="1">
    <location>
        <begin position="76"/>
        <end position="100"/>
    </location>
</feature>
<protein>
    <submittedName>
        <fullName evidence="2">Uncharacterized protein</fullName>
    </submittedName>
</protein>
<evidence type="ECO:0000313" key="3">
    <source>
        <dbReference type="Proteomes" id="UP001553148"/>
    </source>
</evidence>
<accession>A0ABV3L074</accession>
<dbReference type="Proteomes" id="UP001553148">
    <property type="component" value="Unassembled WGS sequence"/>
</dbReference>
<sequence>MGTGNEQSPNSKTEETSRLKIEHVHRIATFIVGLTGIAGFVAFVTLSLLYDEFYENFGILPSDVGLDYSQTLFRSWGFIVLAAISLTLTSVLVFAAFSLFRRRNRRKLKKVKGVGQVEGAGKLEERERRFSRILRWQAIAMTVAILVEIAVVGGWLGVRKIDQRIEQRRVKGQLGGEVDPIRFLNLLVMDISAHEVKSLTRTSDGREIPELAKRKLLYLGTNEGVYVLYDVENGCIVKLSAGGSVLRLKASGF</sequence>
<dbReference type="RefSeq" id="WP_162655496.1">
    <property type="nucleotide sequence ID" value="NZ_JBFAUJ010000029.1"/>
</dbReference>
<feature type="transmembrane region" description="Helical" evidence="1">
    <location>
        <begin position="27"/>
        <end position="50"/>
    </location>
</feature>
<keyword evidence="1" id="KW-1133">Transmembrane helix</keyword>
<name>A0ABV3L074_STRGS</name>
<evidence type="ECO:0000313" key="2">
    <source>
        <dbReference type="EMBL" id="MEV8464962.1"/>
    </source>
</evidence>
<keyword evidence="1" id="KW-0812">Transmembrane</keyword>
<feature type="transmembrane region" description="Helical" evidence="1">
    <location>
        <begin position="138"/>
        <end position="158"/>
    </location>
</feature>